<dbReference type="SUPFAM" id="SSF53613">
    <property type="entry name" value="Ribokinase-like"/>
    <property type="match status" value="1"/>
</dbReference>
<keyword evidence="3" id="KW-0418">Kinase</keyword>
<dbReference type="InterPro" id="IPR002173">
    <property type="entry name" value="Carboh/pur_kinase_PfkB_CS"/>
</dbReference>
<gene>
    <name evidence="6" type="ORF">MSP1401_LOCUS10654</name>
</gene>
<evidence type="ECO:0000256" key="3">
    <source>
        <dbReference type="ARBA" id="ARBA00022777"/>
    </source>
</evidence>
<comment type="similarity">
    <text evidence="1">Belongs to the carbohydrate kinase PfkB family.</text>
</comment>
<feature type="region of interest" description="Disordered" evidence="4">
    <location>
        <begin position="27"/>
        <end position="51"/>
    </location>
</feature>
<proteinExistence type="inferred from homology"/>
<dbReference type="InterPro" id="IPR029056">
    <property type="entry name" value="Ribokinase-like"/>
</dbReference>
<evidence type="ECO:0000313" key="6">
    <source>
        <dbReference type="EMBL" id="CAD8448513.1"/>
    </source>
</evidence>
<evidence type="ECO:0000256" key="1">
    <source>
        <dbReference type="ARBA" id="ARBA00010688"/>
    </source>
</evidence>
<dbReference type="PANTHER" id="PTHR43085:SF57">
    <property type="entry name" value="CARBOHYDRATE KINASE PFKB DOMAIN-CONTAINING PROTEIN"/>
    <property type="match status" value="1"/>
</dbReference>
<organism evidence="6">
    <name type="scientific">Micromonas pusilla</name>
    <name type="common">Picoplanktonic green alga</name>
    <name type="synonym">Chromulina pusilla</name>
    <dbReference type="NCBI Taxonomy" id="38833"/>
    <lineage>
        <taxon>Eukaryota</taxon>
        <taxon>Viridiplantae</taxon>
        <taxon>Chlorophyta</taxon>
        <taxon>Mamiellophyceae</taxon>
        <taxon>Mamiellales</taxon>
        <taxon>Mamiellaceae</taxon>
        <taxon>Micromonas</taxon>
    </lineage>
</organism>
<dbReference type="Pfam" id="PF00294">
    <property type="entry name" value="PfkB"/>
    <property type="match status" value="1"/>
</dbReference>
<accession>A0A7S0DA72</accession>
<feature type="domain" description="Carbohydrate kinase PfkB" evidence="5">
    <location>
        <begin position="78"/>
        <end position="340"/>
    </location>
</feature>
<dbReference type="Gene3D" id="3.40.1190.20">
    <property type="match status" value="1"/>
</dbReference>
<dbReference type="PROSITE" id="PS00583">
    <property type="entry name" value="PFKB_KINASES_1"/>
    <property type="match status" value="1"/>
</dbReference>
<evidence type="ECO:0000256" key="2">
    <source>
        <dbReference type="ARBA" id="ARBA00022679"/>
    </source>
</evidence>
<dbReference type="GO" id="GO:0016301">
    <property type="term" value="F:kinase activity"/>
    <property type="evidence" value="ECO:0007669"/>
    <property type="project" value="UniProtKB-KW"/>
</dbReference>
<dbReference type="EMBL" id="HBEN01012797">
    <property type="protein sequence ID" value="CAD8448513.1"/>
    <property type="molecule type" value="Transcribed_RNA"/>
</dbReference>
<dbReference type="PANTHER" id="PTHR43085">
    <property type="entry name" value="HEXOKINASE FAMILY MEMBER"/>
    <property type="match status" value="1"/>
</dbReference>
<dbReference type="AlphaFoldDB" id="A0A7S0DA72"/>
<keyword evidence="2" id="KW-0808">Transferase</keyword>
<reference evidence="6" key="1">
    <citation type="submission" date="2021-01" db="EMBL/GenBank/DDBJ databases">
        <authorList>
            <person name="Corre E."/>
            <person name="Pelletier E."/>
            <person name="Niang G."/>
            <person name="Scheremetjew M."/>
            <person name="Finn R."/>
            <person name="Kale V."/>
            <person name="Holt S."/>
            <person name="Cochrane G."/>
            <person name="Meng A."/>
            <person name="Brown T."/>
            <person name="Cohen L."/>
        </authorList>
    </citation>
    <scope>NUCLEOTIDE SEQUENCE</scope>
    <source>
        <strain evidence="6">CCAC1681</strain>
    </source>
</reference>
<protein>
    <recommendedName>
        <fullName evidence="5">Carbohydrate kinase PfkB domain-containing protein</fullName>
    </recommendedName>
</protein>
<name>A0A7S0DA72_MICPS</name>
<evidence type="ECO:0000256" key="4">
    <source>
        <dbReference type="SAM" id="MobiDB-lite"/>
    </source>
</evidence>
<dbReference type="InterPro" id="IPR050306">
    <property type="entry name" value="PfkB_Carbo_kinase"/>
</dbReference>
<sequence>MLAATAPAASAHAFPSRARAARRAIRLGTSPPGALGSTRRHRGVASRRAVAPTAAASDERVTVIGEALWDSLPQGLFLGGAPANVACHLNELGRSPTVVSRVGDDELGREVIRRLTNRGLDVSNVQVDDTGIPTGFVVVTMEGAMPSYDIVQPSAWDAMAVTDDLIEAATGAVVVYGSLAQRDERSASAIDAASKVASKRVFDINLRKPFIDKELCVRHARECWLLKLNDDELPEMYKWCGLEGVDASDVVAMACATRDALECDNLCVTRGGDGALLVASSGAVAQHPGFEVTAVDTVGAGDSFLATLLDSLLAGATPTAAVERACRVGAFVATQQGATPAHDAEAIDELQSK</sequence>
<evidence type="ECO:0000259" key="5">
    <source>
        <dbReference type="Pfam" id="PF00294"/>
    </source>
</evidence>
<dbReference type="InterPro" id="IPR011611">
    <property type="entry name" value="PfkB_dom"/>
</dbReference>